<organism evidence="1 2">
    <name type="scientific">Paracoccus liaowanqingii</name>
    <dbReference type="NCBI Taxonomy" id="2560053"/>
    <lineage>
        <taxon>Bacteria</taxon>
        <taxon>Pseudomonadati</taxon>
        <taxon>Pseudomonadota</taxon>
        <taxon>Alphaproteobacteria</taxon>
        <taxon>Rhodobacterales</taxon>
        <taxon>Paracoccaceae</taxon>
        <taxon>Paracoccus</taxon>
    </lineage>
</organism>
<reference evidence="2" key="1">
    <citation type="submission" date="2019-05" db="EMBL/GenBank/DDBJ databases">
        <title>Tamlana fucoidanivorans sp. nov., isolated from the surface of algae collected from Fujian province in China.</title>
        <authorList>
            <person name="Li J."/>
        </authorList>
    </citation>
    <scope>NUCLEOTIDE SEQUENCE [LARGE SCALE GENOMIC DNA]</scope>
    <source>
        <strain evidence="2">2251</strain>
        <plasmid evidence="2">unnamed6</plasmid>
    </source>
</reference>
<keyword evidence="1" id="KW-0614">Plasmid</keyword>
<dbReference type="AlphaFoldDB" id="A0A4Y5SRB4"/>
<evidence type="ECO:0008006" key="3">
    <source>
        <dbReference type="Google" id="ProtNLM"/>
    </source>
</evidence>
<accession>A0A4Y5SRB4</accession>
<sequence>MSITSFQHHHTVGLLGVFSVAFGATVSAAEDLTPFLLEASAFVTQATEEDIPAVSVRRGHQMELQAAVFGEGASHPFNHVDIAAAFDPIRGEIIIMGDVDLASPLGLSFLVHELVHSQQFATGRQSDTPCPGSLEAEAYALQARFLRSRGLPQDALLYDILGMMQASCNEYLR</sequence>
<protein>
    <recommendedName>
        <fullName evidence="3">DUF4157 domain-containing protein</fullName>
    </recommendedName>
</protein>
<dbReference type="KEGG" id="plia:E4191_17220"/>
<proteinExistence type="predicted"/>
<dbReference type="Proteomes" id="UP000296374">
    <property type="component" value="Plasmid unnamed6"/>
</dbReference>
<evidence type="ECO:0000313" key="2">
    <source>
        <dbReference type="Proteomes" id="UP000296374"/>
    </source>
</evidence>
<geneLocation type="plasmid" evidence="1 2">
    <name>unnamed6</name>
</geneLocation>
<name>A0A4Y5SRB4_9RHOB</name>
<dbReference type="EMBL" id="CP040760">
    <property type="protein sequence ID" value="QDA35889.1"/>
    <property type="molecule type" value="Genomic_DNA"/>
</dbReference>
<gene>
    <name evidence="1" type="ORF">E4191_17220</name>
</gene>
<evidence type="ECO:0000313" key="1">
    <source>
        <dbReference type="EMBL" id="QDA35889.1"/>
    </source>
</evidence>
<dbReference type="RefSeq" id="WP_139615703.1">
    <property type="nucleotide sequence ID" value="NZ_CP040760.1"/>
</dbReference>